<dbReference type="Proteomes" id="UP001275084">
    <property type="component" value="Unassembled WGS sequence"/>
</dbReference>
<comment type="caution">
    <text evidence="2">The sequence shown here is derived from an EMBL/GenBank/DDBJ whole genome shotgun (WGS) entry which is preliminary data.</text>
</comment>
<dbReference type="AlphaFoldDB" id="A0AAJ0HT45"/>
<sequence>MHPPHRRPLDLQDTHDDTEDLSNKTKNHDPEVQRLTLAAPHTGCPPALTRHTTRASSLQSDSGRRPSQHSMSQAHIGMHDVRHLRYNLLGKATGKLLPRSPIVLHPPNPRHRQFPTTPLGQKDPQHVPSSHQHSFDIFTHHSFTCPTLTISFTHQDLVLVPYALHPAQPKLSCPKQHRSRQRQPCLGPTDLQSPTPPVYSCYW</sequence>
<evidence type="ECO:0000313" key="2">
    <source>
        <dbReference type="EMBL" id="KAK3362395.1"/>
    </source>
</evidence>
<gene>
    <name evidence="2" type="ORF">B0T25DRAFT_5523</name>
</gene>
<feature type="compositionally biased region" description="Basic and acidic residues" evidence="1">
    <location>
        <begin position="7"/>
        <end position="32"/>
    </location>
</feature>
<reference evidence="2" key="1">
    <citation type="journal article" date="2023" name="Mol. Phylogenet. Evol.">
        <title>Genome-scale phylogeny and comparative genomics of the fungal order Sordariales.</title>
        <authorList>
            <person name="Hensen N."/>
            <person name="Bonometti L."/>
            <person name="Westerberg I."/>
            <person name="Brannstrom I.O."/>
            <person name="Guillou S."/>
            <person name="Cros-Aarteil S."/>
            <person name="Calhoun S."/>
            <person name="Haridas S."/>
            <person name="Kuo A."/>
            <person name="Mondo S."/>
            <person name="Pangilinan J."/>
            <person name="Riley R."/>
            <person name="LaButti K."/>
            <person name="Andreopoulos B."/>
            <person name="Lipzen A."/>
            <person name="Chen C."/>
            <person name="Yan M."/>
            <person name="Daum C."/>
            <person name="Ng V."/>
            <person name="Clum A."/>
            <person name="Steindorff A."/>
            <person name="Ohm R.A."/>
            <person name="Martin F."/>
            <person name="Silar P."/>
            <person name="Natvig D.O."/>
            <person name="Lalanne C."/>
            <person name="Gautier V."/>
            <person name="Ament-Velasquez S.L."/>
            <person name="Kruys A."/>
            <person name="Hutchinson M.I."/>
            <person name="Powell A.J."/>
            <person name="Barry K."/>
            <person name="Miller A.N."/>
            <person name="Grigoriev I.V."/>
            <person name="Debuchy R."/>
            <person name="Gladieux P."/>
            <person name="Hiltunen Thoren M."/>
            <person name="Johannesson H."/>
        </authorList>
    </citation>
    <scope>NUCLEOTIDE SEQUENCE</scope>
    <source>
        <strain evidence="2">CBS 955.72</strain>
    </source>
</reference>
<feature type="region of interest" description="Disordered" evidence="1">
    <location>
        <begin position="1"/>
        <end position="73"/>
    </location>
</feature>
<evidence type="ECO:0000256" key="1">
    <source>
        <dbReference type="SAM" id="MobiDB-lite"/>
    </source>
</evidence>
<feature type="region of interest" description="Disordered" evidence="1">
    <location>
        <begin position="171"/>
        <end position="191"/>
    </location>
</feature>
<organism evidence="2 3">
    <name type="scientific">Lasiosphaeria hispida</name>
    <dbReference type="NCBI Taxonomy" id="260671"/>
    <lineage>
        <taxon>Eukaryota</taxon>
        <taxon>Fungi</taxon>
        <taxon>Dikarya</taxon>
        <taxon>Ascomycota</taxon>
        <taxon>Pezizomycotina</taxon>
        <taxon>Sordariomycetes</taxon>
        <taxon>Sordariomycetidae</taxon>
        <taxon>Sordariales</taxon>
        <taxon>Lasiosphaeriaceae</taxon>
        <taxon>Lasiosphaeria</taxon>
    </lineage>
</organism>
<protein>
    <submittedName>
        <fullName evidence="2">Uncharacterized protein</fullName>
    </submittedName>
</protein>
<keyword evidence="3" id="KW-1185">Reference proteome</keyword>
<accession>A0AAJ0HT45</accession>
<name>A0AAJ0HT45_9PEZI</name>
<proteinExistence type="predicted"/>
<dbReference type="EMBL" id="JAUIQD010000001">
    <property type="protein sequence ID" value="KAK3362395.1"/>
    <property type="molecule type" value="Genomic_DNA"/>
</dbReference>
<evidence type="ECO:0000313" key="3">
    <source>
        <dbReference type="Proteomes" id="UP001275084"/>
    </source>
</evidence>
<reference evidence="2" key="2">
    <citation type="submission" date="2023-06" db="EMBL/GenBank/DDBJ databases">
        <authorList>
            <consortium name="Lawrence Berkeley National Laboratory"/>
            <person name="Haridas S."/>
            <person name="Hensen N."/>
            <person name="Bonometti L."/>
            <person name="Westerberg I."/>
            <person name="Brannstrom I.O."/>
            <person name="Guillou S."/>
            <person name="Cros-Aarteil S."/>
            <person name="Calhoun S."/>
            <person name="Kuo A."/>
            <person name="Mondo S."/>
            <person name="Pangilinan J."/>
            <person name="Riley R."/>
            <person name="Labutti K."/>
            <person name="Andreopoulos B."/>
            <person name="Lipzen A."/>
            <person name="Chen C."/>
            <person name="Yanf M."/>
            <person name="Daum C."/>
            <person name="Ng V."/>
            <person name="Clum A."/>
            <person name="Steindorff A."/>
            <person name="Ohm R."/>
            <person name="Martin F."/>
            <person name="Silar P."/>
            <person name="Natvig D."/>
            <person name="Lalanne C."/>
            <person name="Gautier V."/>
            <person name="Ament-Velasquez S.L."/>
            <person name="Kruys A."/>
            <person name="Hutchinson M.I."/>
            <person name="Powell A.J."/>
            <person name="Barry K."/>
            <person name="Miller A.N."/>
            <person name="Grigoriev I.V."/>
            <person name="Debuchy R."/>
            <person name="Gladieux P."/>
            <person name="Thoren M.H."/>
            <person name="Johannesson H."/>
        </authorList>
    </citation>
    <scope>NUCLEOTIDE SEQUENCE</scope>
    <source>
        <strain evidence="2">CBS 955.72</strain>
    </source>
</reference>